<organism evidence="1 2">
    <name type="scientific">Nephila pilipes</name>
    <name type="common">Giant wood spider</name>
    <name type="synonym">Nephila maculata</name>
    <dbReference type="NCBI Taxonomy" id="299642"/>
    <lineage>
        <taxon>Eukaryota</taxon>
        <taxon>Metazoa</taxon>
        <taxon>Ecdysozoa</taxon>
        <taxon>Arthropoda</taxon>
        <taxon>Chelicerata</taxon>
        <taxon>Arachnida</taxon>
        <taxon>Araneae</taxon>
        <taxon>Araneomorphae</taxon>
        <taxon>Entelegynae</taxon>
        <taxon>Araneoidea</taxon>
        <taxon>Nephilidae</taxon>
        <taxon>Nephila</taxon>
    </lineage>
</organism>
<dbReference type="EMBL" id="BMAW01050429">
    <property type="protein sequence ID" value="GFS75259.1"/>
    <property type="molecule type" value="Genomic_DNA"/>
</dbReference>
<evidence type="ECO:0000313" key="2">
    <source>
        <dbReference type="Proteomes" id="UP000887013"/>
    </source>
</evidence>
<dbReference type="AlphaFoldDB" id="A0A8X6MS88"/>
<protein>
    <submittedName>
        <fullName evidence="1">Uncharacterized protein</fullName>
    </submittedName>
</protein>
<dbReference type="Proteomes" id="UP000887013">
    <property type="component" value="Unassembled WGS sequence"/>
</dbReference>
<proteinExistence type="predicted"/>
<name>A0A8X6MS88_NEPPI</name>
<accession>A0A8X6MS88</accession>
<reference evidence="1" key="1">
    <citation type="submission" date="2020-08" db="EMBL/GenBank/DDBJ databases">
        <title>Multicomponent nature underlies the extraordinary mechanical properties of spider dragline silk.</title>
        <authorList>
            <person name="Kono N."/>
            <person name="Nakamura H."/>
            <person name="Mori M."/>
            <person name="Yoshida Y."/>
            <person name="Ohtoshi R."/>
            <person name="Malay A.D."/>
            <person name="Moran D.A.P."/>
            <person name="Tomita M."/>
            <person name="Numata K."/>
            <person name="Arakawa K."/>
        </authorList>
    </citation>
    <scope>NUCLEOTIDE SEQUENCE</scope>
</reference>
<gene>
    <name evidence="1" type="ORF">NPIL_641431</name>
</gene>
<sequence length="118" mass="13439">MVITNPVRQSSTNVLAAFWSPLKNQVVRSSKSHRLEIFDFLNSSERKLLHEDAIVDRKISRNQVAQCLNCMVVGSSNSHTTSNERSDLYGVFAWNKIFFLMITCQHFSLTRAPVRPGL</sequence>
<comment type="caution">
    <text evidence="1">The sequence shown here is derived from an EMBL/GenBank/DDBJ whole genome shotgun (WGS) entry which is preliminary data.</text>
</comment>
<evidence type="ECO:0000313" key="1">
    <source>
        <dbReference type="EMBL" id="GFS75259.1"/>
    </source>
</evidence>
<keyword evidence="2" id="KW-1185">Reference proteome</keyword>